<proteinExistence type="predicted"/>
<dbReference type="Gramene" id="KGN53760">
    <property type="protein sequence ID" value="KGN53760"/>
    <property type="gene ID" value="Csa_4G123330"/>
</dbReference>
<name>A0A0A0KVV7_CUCSA</name>
<reference evidence="2 3" key="2">
    <citation type="journal article" date="2009" name="PLoS ONE">
        <title>An integrated genetic and cytogenetic map of the cucumber genome.</title>
        <authorList>
            <person name="Ren Y."/>
            <person name="Zhang Z."/>
            <person name="Liu J."/>
            <person name="Staub J.E."/>
            <person name="Han Y."/>
            <person name="Cheng Z."/>
            <person name="Li X."/>
            <person name="Lu J."/>
            <person name="Miao H."/>
            <person name="Kang H."/>
            <person name="Xie B."/>
            <person name="Gu X."/>
            <person name="Wang X."/>
            <person name="Du Y."/>
            <person name="Jin W."/>
            <person name="Huang S."/>
        </authorList>
    </citation>
    <scope>NUCLEOTIDE SEQUENCE [LARGE SCALE GENOMIC DNA]</scope>
    <source>
        <strain evidence="3">cv. 9930</strain>
    </source>
</reference>
<evidence type="ECO:0000313" key="3">
    <source>
        <dbReference type="Proteomes" id="UP000029981"/>
    </source>
</evidence>
<gene>
    <name evidence="2" type="ORF">Csa_4G123330</name>
</gene>
<dbReference type="EMBL" id="CM002925">
    <property type="protein sequence ID" value="KGN53760.1"/>
    <property type="molecule type" value="Genomic_DNA"/>
</dbReference>
<accession>A0A0A0KVV7</accession>
<organism evidence="2 3">
    <name type="scientific">Cucumis sativus</name>
    <name type="common">Cucumber</name>
    <dbReference type="NCBI Taxonomy" id="3659"/>
    <lineage>
        <taxon>Eukaryota</taxon>
        <taxon>Viridiplantae</taxon>
        <taxon>Streptophyta</taxon>
        <taxon>Embryophyta</taxon>
        <taxon>Tracheophyta</taxon>
        <taxon>Spermatophyta</taxon>
        <taxon>Magnoliopsida</taxon>
        <taxon>eudicotyledons</taxon>
        <taxon>Gunneridae</taxon>
        <taxon>Pentapetalae</taxon>
        <taxon>rosids</taxon>
        <taxon>fabids</taxon>
        <taxon>Cucurbitales</taxon>
        <taxon>Cucurbitaceae</taxon>
        <taxon>Benincaseae</taxon>
        <taxon>Cucumis</taxon>
    </lineage>
</organism>
<reference evidence="2 3" key="1">
    <citation type="journal article" date="2009" name="Nat. Genet.">
        <title>The genome of the cucumber, Cucumis sativus L.</title>
        <authorList>
            <person name="Huang S."/>
            <person name="Li R."/>
            <person name="Zhang Z."/>
            <person name="Li L."/>
            <person name="Gu X."/>
            <person name="Fan W."/>
            <person name="Lucas W.J."/>
            <person name="Wang X."/>
            <person name="Xie B."/>
            <person name="Ni P."/>
            <person name="Ren Y."/>
            <person name="Zhu H."/>
            <person name="Li J."/>
            <person name="Lin K."/>
            <person name="Jin W."/>
            <person name="Fei Z."/>
            <person name="Li G."/>
            <person name="Staub J."/>
            <person name="Kilian A."/>
            <person name="van der Vossen E.A."/>
            <person name="Wu Y."/>
            <person name="Guo J."/>
            <person name="He J."/>
            <person name="Jia Z."/>
            <person name="Ren Y."/>
            <person name="Tian G."/>
            <person name="Lu Y."/>
            <person name="Ruan J."/>
            <person name="Qian W."/>
            <person name="Wang M."/>
            <person name="Huang Q."/>
            <person name="Li B."/>
            <person name="Xuan Z."/>
            <person name="Cao J."/>
            <person name="Asan"/>
            <person name="Wu Z."/>
            <person name="Zhang J."/>
            <person name="Cai Q."/>
            <person name="Bai Y."/>
            <person name="Zhao B."/>
            <person name="Han Y."/>
            <person name="Li Y."/>
            <person name="Li X."/>
            <person name="Wang S."/>
            <person name="Shi Q."/>
            <person name="Liu S."/>
            <person name="Cho W.K."/>
            <person name="Kim J.Y."/>
            <person name="Xu Y."/>
            <person name="Heller-Uszynska K."/>
            <person name="Miao H."/>
            <person name="Cheng Z."/>
            <person name="Zhang S."/>
            <person name="Wu J."/>
            <person name="Yang Y."/>
            <person name="Kang H."/>
            <person name="Li M."/>
            <person name="Liang H."/>
            <person name="Ren X."/>
            <person name="Shi Z."/>
            <person name="Wen M."/>
            <person name="Jian M."/>
            <person name="Yang H."/>
            <person name="Zhang G."/>
            <person name="Yang Z."/>
            <person name="Chen R."/>
            <person name="Liu S."/>
            <person name="Li J."/>
            <person name="Ma L."/>
            <person name="Liu H."/>
            <person name="Zhou Y."/>
            <person name="Zhao J."/>
            <person name="Fang X."/>
            <person name="Li G."/>
            <person name="Fang L."/>
            <person name="Li Y."/>
            <person name="Liu D."/>
            <person name="Zheng H."/>
            <person name="Zhang Y."/>
            <person name="Qin N."/>
            <person name="Li Z."/>
            <person name="Yang G."/>
            <person name="Yang S."/>
            <person name="Bolund L."/>
            <person name="Kristiansen K."/>
            <person name="Zheng H."/>
            <person name="Li S."/>
            <person name="Zhang X."/>
            <person name="Yang H."/>
            <person name="Wang J."/>
            <person name="Sun R."/>
            <person name="Zhang B."/>
            <person name="Jiang S."/>
            <person name="Wang J."/>
            <person name="Du Y."/>
            <person name="Li S."/>
        </authorList>
    </citation>
    <scope>NUCLEOTIDE SEQUENCE [LARGE SCALE GENOMIC DNA]</scope>
    <source>
        <strain evidence="3">cv. 9930</strain>
    </source>
</reference>
<reference evidence="2 3" key="3">
    <citation type="journal article" date="2010" name="BMC Genomics">
        <title>Transcriptome sequencing and comparative analysis of cucumber flowers with different sex types.</title>
        <authorList>
            <person name="Guo S."/>
            <person name="Zheng Y."/>
            <person name="Joung J.G."/>
            <person name="Liu S."/>
            <person name="Zhang Z."/>
            <person name="Crasta O.R."/>
            <person name="Sobral B.W."/>
            <person name="Xu Y."/>
            <person name="Huang S."/>
            <person name="Fei Z."/>
        </authorList>
    </citation>
    <scope>NUCLEOTIDE SEQUENCE [LARGE SCALE GENOMIC DNA]</scope>
    <source>
        <strain evidence="3">cv. 9930</strain>
    </source>
</reference>
<dbReference type="Proteomes" id="UP000029981">
    <property type="component" value="Chromosome 4"/>
</dbReference>
<feature type="region of interest" description="Disordered" evidence="1">
    <location>
        <begin position="42"/>
        <end position="82"/>
    </location>
</feature>
<reference evidence="2 3" key="4">
    <citation type="journal article" date="2011" name="BMC Genomics">
        <title>RNA-Seq improves annotation of protein-coding genes in the cucumber genome.</title>
        <authorList>
            <person name="Li Z."/>
            <person name="Zhang Z."/>
            <person name="Yan P."/>
            <person name="Huang S."/>
            <person name="Fei Z."/>
            <person name="Lin K."/>
        </authorList>
    </citation>
    <scope>NUCLEOTIDE SEQUENCE [LARGE SCALE GENOMIC DNA]</scope>
    <source>
        <strain evidence="3">cv. 9930</strain>
    </source>
</reference>
<dbReference type="AlphaFoldDB" id="A0A0A0KVV7"/>
<protein>
    <submittedName>
        <fullName evidence="2">Uncharacterized protein</fullName>
    </submittedName>
</protein>
<keyword evidence="3" id="KW-1185">Reference proteome</keyword>
<sequence length="82" mass="9429">MKDEQKWDEIVEYKMEIKTNSGLKNDDALDMKKLFVQCNGGGSISIGVGNQTRKMKNKPRRKRRKKNPLVNSWSTGRKGEDS</sequence>
<evidence type="ECO:0000256" key="1">
    <source>
        <dbReference type="SAM" id="MobiDB-lite"/>
    </source>
</evidence>
<feature type="compositionally biased region" description="Basic residues" evidence="1">
    <location>
        <begin position="53"/>
        <end position="67"/>
    </location>
</feature>
<evidence type="ECO:0000313" key="2">
    <source>
        <dbReference type="EMBL" id="KGN53760.1"/>
    </source>
</evidence>